<dbReference type="RefSeq" id="WP_221430176.1">
    <property type="nucleotide sequence ID" value="NZ_CP081294.1"/>
</dbReference>
<evidence type="ECO:0000313" key="2">
    <source>
        <dbReference type="Proteomes" id="UP000824321"/>
    </source>
</evidence>
<evidence type="ECO:0000313" key="1">
    <source>
        <dbReference type="EMBL" id="QZD94430.1"/>
    </source>
</evidence>
<accession>A0ABX8ZZH1</accession>
<dbReference type="EMBL" id="CP081294">
    <property type="protein sequence ID" value="QZD94430.1"/>
    <property type="molecule type" value="Genomic_DNA"/>
</dbReference>
<sequence length="348" mass="38438">MENRWLFLGVAGALCAAVPGSAHQGAAGEVTPLFADDSIIVVTLTGPVRGIARRAQRSTKPHDARLDAAGESHAITLAARGKSRRERDKCRFPPLRIAFPDKPGKQSLFYRQGRIKLVTHCRDVDAAEQTVLREYAAYRLYNRITAESLRVRLARIRYVDDGEVVATRLGFFIEDGDDAARRLGMKEIDTGEIPVASLDQGDAARYALFQYMIGNTDWSMVIGPQKSDCCHNSRLLGAGRSARTGLTPVPYDFDAAGLVDAIYAEPNERLKTRSVKTRVYRGFCAFNALLPAEADRLRTLRPQLEAELAATPYASATTKQEMLSYLAGFYDDIGNSETFKARLTGRCR</sequence>
<dbReference type="Proteomes" id="UP000824321">
    <property type="component" value="Chromosome"/>
</dbReference>
<proteinExistence type="predicted"/>
<protein>
    <submittedName>
        <fullName evidence="1">Uncharacterized protein</fullName>
    </submittedName>
</protein>
<gene>
    <name evidence="1" type="ORF">K3136_10025</name>
</gene>
<keyword evidence="2" id="KW-1185">Reference proteome</keyword>
<reference evidence="1 2" key="1">
    <citation type="submission" date="2021-08" db="EMBL/GenBank/DDBJ databases">
        <title>Comparative Genomics Analysis of the Genus Qipengyuania Reveals Extensive Genetic Diversity and Metabolic Versatility, Including the Description of Fifteen Novel Species.</title>
        <authorList>
            <person name="Liu Y."/>
        </authorList>
    </citation>
    <scope>NUCLEOTIDE SEQUENCE [LARGE SCALE GENOMIC DNA]</scope>
    <source>
        <strain evidence="1 2">1NDH1</strain>
    </source>
</reference>
<name>A0ABX8ZZH1_9SPHN</name>
<organism evidence="1 2">
    <name type="scientific">Qipengyuania gelatinilytica</name>
    <dbReference type="NCBI Taxonomy" id="2867231"/>
    <lineage>
        <taxon>Bacteria</taxon>
        <taxon>Pseudomonadati</taxon>
        <taxon>Pseudomonadota</taxon>
        <taxon>Alphaproteobacteria</taxon>
        <taxon>Sphingomonadales</taxon>
        <taxon>Erythrobacteraceae</taxon>
        <taxon>Qipengyuania</taxon>
    </lineage>
</organism>